<gene>
    <name evidence="2" type="ORF">X943_001037</name>
</gene>
<evidence type="ECO:0000256" key="1">
    <source>
        <dbReference type="SAM" id="MobiDB-lite"/>
    </source>
</evidence>
<name>A0AAD9GF78_BABDI</name>
<feature type="compositionally biased region" description="Polar residues" evidence="1">
    <location>
        <begin position="1"/>
        <end position="13"/>
    </location>
</feature>
<reference evidence="2" key="2">
    <citation type="submission" date="2021-05" db="EMBL/GenBank/DDBJ databases">
        <authorList>
            <person name="Pain A."/>
        </authorList>
    </citation>
    <scope>NUCLEOTIDE SEQUENCE</scope>
    <source>
        <strain evidence="2">1802A</strain>
    </source>
</reference>
<feature type="compositionally biased region" description="Polar residues" evidence="1">
    <location>
        <begin position="35"/>
        <end position="44"/>
    </location>
</feature>
<keyword evidence="3" id="KW-1185">Reference proteome</keyword>
<feature type="compositionally biased region" description="Basic and acidic residues" evidence="1">
    <location>
        <begin position="19"/>
        <end position="34"/>
    </location>
</feature>
<dbReference type="Proteomes" id="UP001195914">
    <property type="component" value="Unassembled WGS sequence"/>
</dbReference>
<comment type="caution">
    <text evidence="2">The sequence shown here is derived from an EMBL/GenBank/DDBJ whole genome shotgun (WGS) entry which is preliminary data.</text>
</comment>
<protein>
    <submittedName>
        <fullName evidence="2">Uncharacterized protein</fullName>
    </submittedName>
</protein>
<feature type="compositionally biased region" description="Polar residues" evidence="1">
    <location>
        <begin position="109"/>
        <end position="120"/>
    </location>
</feature>
<dbReference type="EMBL" id="JAHBMH010000033">
    <property type="protein sequence ID" value="KAK1937331.1"/>
    <property type="molecule type" value="Genomic_DNA"/>
</dbReference>
<evidence type="ECO:0000313" key="3">
    <source>
        <dbReference type="Proteomes" id="UP001195914"/>
    </source>
</evidence>
<feature type="region of interest" description="Disordered" evidence="1">
    <location>
        <begin position="524"/>
        <end position="545"/>
    </location>
</feature>
<organism evidence="2 3">
    <name type="scientific">Babesia divergens</name>
    <dbReference type="NCBI Taxonomy" id="32595"/>
    <lineage>
        <taxon>Eukaryota</taxon>
        <taxon>Sar</taxon>
        <taxon>Alveolata</taxon>
        <taxon>Apicomplexa</taxon>
        <taxon>Aconoidasida</taxon>
        <taxon>Piroplasmida</taxon>
        <taxon>Babesiidae</taxon>
        <taxon>Babesia</taxon>
    </lineage>
</organism>
<feature type="compositionally biased region" description="Low complexity" evidence="1">
    <location>
        <begin position="527"/>
        <end position="538"/>
    </location>
</feature>
<proteinExistence type="predicted"/>
<dbReference type="AlphaFoldDB" id="A0AAD9GF78"/>
<feature type="region of interest" description="Disordered" evidence="1">
    <location>
        <begin position="1"/>
        <end position="96"/>
    </location>
</feature>
<feature type="region of interest" description="Disordered" evidence="1">
    <location>
        <begin position="105"/>
        <end position="124"/>
    </location>
</feature>
<feature type="compositionally biased region" description="Polar residues" evidence="1">
    <location>
        <begin position="55"/>
        <end position="94"/>
    </location>
</feature>
<reference evidence="2" key="1">
    <citation type="journal article" date="2014" name="Nucleic Acids Res.">
        <title>The evolutionary dynamics of variant antigen genes in Babesia reveal a history of genomic innovation underlying host-parasite interaction.</title>
        <authorList>
            <person name="Jackson A.P."/>
            <person name="Otto T.D."/>
            <person name="Darby A."/>
            <person name="Ramaprasad A."/>
            <person name="Xia D."/>
            <person name="Echaide I.E."/>
            <person name="Farber M."/>
            <person name="Gahlot S."/>
            <person name="Gamble J."/>
            <person name="Gupta D."/>
            <person name="Gupta Y."/>
            <person name="Jackson L."/>
            <person name="Malandrin L."/>
            <person name="Malas T.B."/>
            <person name="Moussa E."/>
            <person name="Nair M."/>
            <person name="Reid A.J."/>
            <person name="Sanders M."/>
            <person name="Sharma J."/>
            <person name="Tracey A."/>
            <person name="Quail M.A."/>
            <person name="Weir W."/>
            <person name="Wastling J.M."/>
            <person name="Hall N."/>
            <person name="Willadsen P."/>
            <person name="Lingelbach K."/>
            <person name="Shiels B."/>
            <person name="Tait A."/>
            <person name="Berriman M."/>
            <person name="Allred D.R."/>
            <person name="Pain A."/>
        </authorList>
    </citation>
    <scope>NUCLEOTIDE SEQUENCE</scope>
    <source>
        <strain evidence="2">1802A</strain>
    </source>
</reference>
<accession>A0AAD9GF78</accession>
<feature type="region of interest" description="Disordered" evidence="1">
    <location>
        <begin position="129"/>
        <end position="178"/>
    </location>
</feature>
<sequence length="1218" mass="134324">MPPYLVNSSTATSPRHRRSISERQSYHSEGHESNKQNVSESELQPQDKMYDASSIWESNGETYPRQSLQDVTTKPANSGTDSFQTTAQFGSPHTLSRRSIDEAFARQSAGRNSLNPTSDETSTRHATDFFTPRNISPETVLHPSFGSGGRQSDAERHSQSPGEPASAHPSGEINQGDGYAGTEFVIQPAYVSIKDGNGPVGYADVTEYPLGAPHPRHLDDSNEVYEAVMEDADEEEGNIFLIKDYINPISGVAGGEIGAIPPAQVPLGFPLPSDPDARYMDKQMYTGRENLDFSFSYGEATASHLGTGDNTSSMSHALSDRENFSFSAPVVHSPHSRDVHAIAALTSEMQLASAPMLVEDLDTLQPDIADGVNDNSDAISFSDRVYREVASMEAGDAYEHANKEELHENNIQGELPSAREADQCANIVDESLRPSMAMPICASNLPTGYVMLQNGNYLEHHHLQTRIQQYSHDAMAVSTQTPINSAPIPAPDSLRMQPPEYLPSPISPPEKTTHNEDFIRKFTPIDPSSYLTSSPSTSNGMMSTPKEGGSAKYAFTSPVGTASMQIVPDHEPLHMTNFYSSIMRDNRRHDGVMSPYHEISSVFREQGATSRAKRIKLTTGKAATPGDKMSPDWMAIGDTVTGDAYRLVHTVLHSIKVLIGAKLSGKGYEQNPPTNDISRGDDLGHKTTDFQTLSKSLFQSSTPHRKVYEDTKALVAEMIEKLKRINSIKEQLDHECCSIANKGSVMLHKGREAYCSLVRSTRRIAKAIEESEAVVSLQQKLMHAKAERLAFLKCKVTKLLRCNQLYTALAPKLEHLDRLVSALANAYTATGIRVVPVSTEKQQMLWCFVVSFNSDINMRRSVRRFRRTWHNDLARLADKAIDTLLHRPFEYHRVKLDHRFNPEIKMLVYLRPSNEHLSNGIQAKNSHSVGRLYDDSPGYYATPRDRSYVPAFRSHELPSNGSASFMSPFGSNHAICSINGLQAEAAAGFYGTEMVMVDILGLEAKMEDSPAPTLPDDVAICGTNWEDELSLEDIRKGLRIVFTSPTVKASGKMAKVWEQVLFNLVEAANKRIDCLTSRLAVDRSSMSVLELMREVMDYGSALSARIRVVQRELSQLLAFTSDATLSNADGEMTITTLLTSRDATKTCLQCSIATKAYDLLQKGSYARAATDICVRALQDDYDELAHAITATITSSKEHASIYDLIANACACNGHQLYH</sequence>
<evidence type="ECO:0000313" key="2">
    <source>
        <dbReference type="EMBL" id="KAK1937331.1"/>
    </source>
</evidence>